<feature type="region of interest" description="Disordered" evidence="8">
    <location>
        <begin position="2078"/>
        <end position="2107"/>
    </location>
</feature>
<feature type="domain" description="Kinesin motor" evidence="11">
    <location>
        <begin position="490"/>
        <end position="885"/>
    </location>
</feature>
<evidence type="ECO:0000256" key="3">
    <source>
        <dbReference type="ARBA" id="ARBA00022741"/>
    </source>
</evidence>
<feature type="region of interest" description="Disordered" evidence="8">
    <location>
        <begin position="349"/>
        <end position="407"/>
    </location>
</feature>
<feature type="coiled-coil region" evidence="7">
    <location>
        <begin position="1654"/>
        <end position="1688"/>
    </location>
</feature>
<feature type="chain" id="PRO_5034520612" description="Kinesin motor domain-containing protein" evidence="10">
    <location>
        <begin position="20"/>
        <end position="2130"/>
    </location>
</feature>
<keyword evidence="9" id="KW-0812">Transmembrane</keyword>
<dbReference type="GO" id="GO:0007052">
    <property type="term" value="P:mitotic spindle organization"/>
    <property type="evidence" value="ECO:0007669"/>
    <property type="project" value="TreeGrafter"/>
</dbReference>
<feature type="compositionally biased region" description="Polar residues" evidence="8">
    <location>
        <begin position="1961"/>
        <end position="1974"/>
    </location>
</feature>
<evidence type="ECO:0000256" key="9">
    <source>
        <dbReference type="SAM" id="Phobius"/>
    </source>
</evidence>
<feature type="compositionally biased region" description="Low complexity" evidence="8">
    <location>
        <begin position="1336"/>
        <end position="1348"/>
    </location>
</feature>
<keyword evidence="2" id="KW-0963">Cytoplasm</keyword>
<feature type="binding site" evidence="6">
    <location>
        <begin position="577"/>
        <end position="584"/>
    </location>
    <ligand>
        <name>ATP</name>
        <dbReference type="ChEBI" id="CHEBI:30616"/>
    </ligand>
</feature>
<feature type="compositionally biased region" description="Polar residues" evidence="8">
    <location>
        <begin position="462"/>
        <end position="473"/>
    </location>
</feature>
<feature type="region of interest" description="Disordered" evidence="8">
    <location>
        <begin position="174"/>
        <end position="213"/>
    </location>
</feature>
<dbReference type="PROSITE" id="PS00411">
    <property type="entry name" value="KINESIN_MOTOR_1"/>
    <property type="match status" value="1"/>
</dbReference>
<accession>A0A8H6KY62</accession>
<dbReference type="InterPro" id="IPR019821">
    <property type="entry name" value="Kinesin_motor_CS"/>
</dbReference>
<evidence type="ECO:0000313" key="12">
    <source>
        <dbReference type="EMBL" id="KAF6228961.1"/>
    </source>
</evidence>
<dbReference type="GO" id="GO:0007018">
    <property type="term" value="P:microtubule-based movement"/>
    <property type="evidence" value="ECO:0007669"/>
    <property type="project" value="InterPro"/>
</dbReference>
<feature type="region of interest" description="Disordered" evidence="8">
    <location>
        <begin position="1328"/>
        <end position="1379"/>
    </location>
</feature>
<organism evidence="12 13">
    <name type="scientific">Letharia lupina</name>
    <dbReference type="NCBI Taxonomy" id="560253"/>
    <lineage>
        <taxon>Eukaryota</taxon>
        <taxon>Fungi</taxon>
        <taxon>Dikarya</taxon>
        <taxon>Ascomycota</taxon>
        <taxon>Pezizomycotina</taxon>
        <taxon>Lecanoromycetes</taxon>
        <taxon>OSLEUM clade</taxon>
        <taxon>Lecanoromycetidae</taxon>
        <taxon>Lecanorales</taxon>
        <taxon>Lecanorineae</taxon>
        <taxon>Parmeliaceae</taxon>
        <taxon>Letharia</taxon>
    </lineage>
</organism>
<feature type="compositionally biased region" description="Polar residues" evidence="8">
    <location>
        <begin position="1989"/>
        <end position="2008"/>
    </location>
</feature>
<evidence type="ECO:0000256" key="4">
    <source>
        <dbReference type="ARBA" id="ARBA00022840"/>
    </source>
</evidence>
<dbReference type="InterPro" id="IPR008972">
    <property type="entry name" value="Cupredoxin"/>
</dbReference>
<dbReference type="InterPro" id="IPR027417">
    <property type="entry name" value="P-loop_NTPase"/>
</dbReference>
<comment type="subcellular location">
    <subcellularLocation>
        <location evidence="1">Cytoplasm</location>
    </subcellularLocation>
</comment>
<dbReference type="Gene3D" id="2.60.40.420">
    <property type="entry name" value="Cupredoxins - blue copper proteins"/>
    <property type="match status" value="1"/>
</dbReference>
<dbReference type="GO" id="GO:0051231">
    <property type="term" value="P:spindle elongation"/>
    <property type="evidence" value="ECO:0007669"/>
    <property type="project" value="TreeGrafter"/>
</dbReference>
<dbReference type="InterPro" id="IPR027640">
    <property type="entry name" value="Kinesin-like_fam"/>
</dbReference>
<keyword evidence="13" id="KW-1185">Reference proteome</keyword>
<evidence type="ECO:0000313" key="13">
    <source>
        <dbReference type="Proteomes" id="UP000593566"/>
    </source>
</evidence>
<keyword evidence="9" id="KW-1133">Transmembrane helix</keyword>
<comment type="similarity">
    <text evidence="6">Belongs to the TRAFAC class myosin-kinesin ATPase superfamily. Kinesin family.</text>
</comment>
<keyword evidence="4 6" id="KW-0067">ATP-binding</keyword>
<keyword evidence="9" id="KW-0472">Membrane</keyword>
<evidence type="ECO:0000256" key="8">
    <source>
        <dbReference type="SAM" id="MobiDB-lite"/>
    </source>
</evidence>
<dbReference type="Gene3D" id="3.40.850.10">
    <property type="entry name" value="Kinesin motor domain"/>
    <property type="match status" value="1"/>
</dbReference>
<feature type="compositionally biased region" description="Polar residues" evidence="8">
    <location>
        <begin position="379"/>
        <end position="407"/>
    </location>
</feature>
<feature type="region of interest" description="Disordered" evidence="8">
    <location>
        <begin position="1198"/>
        <end position="1218"/>
    </location>
</feature>
<dbReference type="GeneID" id="59335473"/>
<dbReference type="GO" id="GO:0005524">
    <property type="term" value="F:ATP binding"/>
    <property type="evidence" value="ECO:0007669"/>
    <property type="project" value="UniProtKB-UniRule"/>
</dbReference>
<protein>
    <recommendedName>
        <fullName evidence="11">Kinesin motor domain-containing protein</fullName>
    </recommendedName>
</protein>
<dbReference type="CDD" id="cd12087">
    <property type="entry name" value="TM_EGFR-like"/>
    <property type="match status" value="1"/>
</dbReference>
<sequence>MASVVLPLCLVALANVVLGQDSTPSPASAAPSILTASGSSYATHIVTVGKALNQFDPDSLIANVGDVIQFEFFPPNHSVGRAEYQQPCIPYEDTGENKVGFWSGFFPLDKILPNPPTWNLTINDTEPIFLYCAAPGSCINYQMVGVINPNDSVSLATQKQDAANAQYMLAPGEPFPSEAGVPSGDVNPEINANGSTSQPASTQATSSTAYASHTPEASSHKLSTGAIVGIVIGGIAVAVLIGALFFLLGRQKTMLQFMRRNQYQAPGAQNPPGDQPDIRSPPPQMTSFPIAPATPYSGTPNYHEPAYDTPPYTRHAAQDPLATPQPPVAELPSPAEKHMQEYISSKPLEMEQHSQEPYQDSRAPTPQPQAQPLNFWGGSRSTKTQTSELSAESPSVGRSPNMSPSSTQTCEIVLHQNQPGCDIVEQVAVALRAQTGVTGGMACSPPSSPSPARPMSGVFQAARSQSRMSYSSKQGGGSRNSDEEGRPAVSVKVAVRIRPPLRPNDPGFELIPQRFQRSMVHDTSPSSLAIESPHGQKLFLFDRVFGEDVYQEGVWQYVNESVDAFVQGYNVSVLAYGQSGSGKSYTMGTSGPAEQSDPRLMGVIPRAASALFEKLAGPPTLRRSGSSGLRTPTRYSMHSTVGLAAMAKAQAQASEDKNWQMKATYVEIYNEQLRDLLVPESVPLAARTTVAIREDVKGRILLTGLRQVNIKSIEDLLAALNLGSSIRQTDSTALNAKSSRSHAVFSINLVQRKNKAHTPKKDKRLSMPVEAMTGAEDWVTIDSKLHFVDLAGSERLKNTGASGDRAREGISINAGLASLGKVISQLSTRHSGTHISYRDSKLTRVLQDSLGGNAITYLIACVTPAEFHLSETLNTVHYAQRARNIQSKPQIQQTSDESEKQAVIDRLRAEVSFLRDQISHSDRRMSAPHERVERQNERELELESHLLDVQENYTALSHRHAKLISEITKARDNESGETPTLTEAIGDSAVERLKRSNSFAEAVEQVVLEYEKTIQSLETSLSNTRSSLATTESTLLEKENKCAYVESVNQQIQTRLHKLMERDANNEQYLHNLEAKLDGQSSGDEKSAALVMELRKEIARIRENESQCEDYIATLEERLAEADQDMELKQRELDRLEHVIERQRSLGKLDNLLYEFDHLHTNGNSNENQAPSKPLTNGVAKSAAMSTLQEAANIAIPESDEEEETGFSLGKQSSQLPNGFQATRTVSTARASPASHLDTEQQGLAQARSNVVADKLQDVTQELFDLRIQHESTVSDFEMISAKYDEALRTLAEMQDAVDEARHPAAAESVASPISTRPTSFLGDARVNGLKDGGQLPSSRSLSSELSLAGDSSTSVEPSADGSPLRKITPGGWSRISPREESLMQEVDELKRAHIEKDEGLKTLHGRYSELQELHVETLDVVEELKAEVQKAKMNNPQSPTSSVIRRKSSQNVMTIDRAHRSFASLRNIAADNLDDKPDTMQSFEINLNTAMHELHQRSERVQLLEAELATLKREMDAKATMISGLTRERTSMKTSSPIDMSVVSTLHEQLLQNDTQMRMLQERHSNREQELVGEIESLTRSLEHAESAKSAMPGYFPETPATTIESNDKQLGHNMQPTQDVARLQDEVSQWQQKHRTAVDSMQASEKRLISTITDLESTLASVEMMRKQAEEKARESESISANAADEKTDHVQIINTLIKEIDGQKATIDLHVDRIARLEELQATAREQVDTAARFRSDNEKELDSHRQHISMLERQVEEHQSTVEFHKHGLKSLHDSHSRELDGLRSNIGEHAAVKAELDRNFQEMQGVYTAQVTRLETEVIDLRTQLEKANSNLADELRLSKAKCDEMDRQRNQLQKEVQTLKSEIAAAGKSNETNIAELETFKSKNERLEIINDELEEQIKNAFDQQQASTSRLSMLTNNQPQISILEKQLEASQIQVEQLQTQMRELHQQTLERSLSNSNIRKSGSVATLPSPPPAIPLPPLPNSVTSPTSATFSHHSPSTQTADLISQHNVHLEEKDAHIKQMEKHLFAEKQLTATLEEALVDLEFQTNKSKLDMEAWKKKTWALEDENKDLKKERSGARYSVQAVEEERDKRKEAERAREKLEERMRAVEGKRKKKGGGFNCF</sequence>
<dbReference type="SUPFAM" id="SSF49503">
    <property type="entry name" value="Cupredoxins"/>
    <property type="match status" value="1"/>
</dbReference>
<feature type="coiled-coil region" evidence="7">
    <location>
        <begin position="1816"/>
        <end position="1955"/>
    </location>
</feature>
<name>A0A8H6KY62_9LECA</name>
<dbReference type="CDD" id="cd00920">
    <property type="entry name" value="Cupredoxin"/>
    <property type="match status" value="1"/>
</dbReference>
<feature type="transmembrane region" description="Helical" evidence="9">
    <location>
        <begin position="226"/>
        <end position="249"/>
    </location>
</feature>
<dbReference type="Proteomes" id="UP000593566">
    <property type="component" value="Unassembled WGS sequence"/>
</dbReference>
<dbReference type="GO" id="GO:0003777">
    <property type="term" value="F:microtubule motor activity"/>
    <property type="evidence" value="ECO:0007669"/>
    <property type="project" value="InterPro"/>
</dbReference>
<feature type="region of interest" description="Disordered" evidence="8">
    <location>
        <begin position="1224"/>
        <end position="1243"/>
    </location>
</feature>
<gene>
    <name evidence="12" type="ORF">HO133_007073</name>
</gene>
<dbReference type="PANTHER" id="PTHR47969:SF15">
    <property type="entry name" value="CHROMOSOME-ASSOCIATED KINESIN KIF4A-RELATED"/>
    <property type="match status" value="1"/>
</dbReference>
<dbReference type="GO" id="GO:0008017">
    <property type="term" value="F:microtubule binding"/>
    <property type="evidence" value="ECO:0007669"/>
    <property type="project" value="InterPro"/>
</dbReference>
<dbReference type="PRINTS" id="PR00380">
    <property type="entry name" value="KINESINHEAVY"/>
</dbReference>
<feature type="region of interest" description="Disordered" evidence="8">
    <location>
        <begin position="1431"/>
        <end position="1451"/>
    </location>
</feature>
<feature type="signal peptide" evidence="10">
    <location>
        <begin position="1"/>
        <end position="19"/>
    </location>
</feature>
<reference evidence="12 13" key="1">
    <citation type="journal article" date="2020" name="Genomics">
        <title>Complete, high-quality genomes from long-read metagenomic sequencing of two wolf lichen thalli reveals enigmatic genome architecture.</title>
        <authorList>
            <person name="McKenzie S.K."/>
            <person name="Walston R.F."/>
            <person name="Allen J.L."/>
        </authorList>
    </citation>
    <scope>NUCLEOTIDE SEQUENCE [LARGE SCALE GENOMIC DNA]</scope>
    <source>
        <strain evidence="12">WasteWater1</strain>
    </source>
</reference>
<dbReference type="GO" id="GO:0005875">
    <property type="term" value="C:microtubule associated complex"/>
    <property type="evidence" value="ECO:0007669"/>
    <property type="project" value="TreeGrafter"/>
</dbReference>
<feature type="region of interest" description="Disordered" evidence="8">
    <location>
        <begin position="1961"/>
        <end position="2008"/>
    </location>
</feature>
<evidence type="ECO:0000256" key="6">
    <source>
        <dbReference type="PROSITE-ProRule" id="PRU00283"/>
    </source>
</evidence>
<dbReference type="GO" id="GO:0005737">
    <property type="term" value="C:cytoplasm"/>
    <property type="evidence" value="ECO:0007669"/>
    <property type="project" value="UniProtKB-SubCell"/>
</dbReference>
<evidence type="ECO:0000256" key="7">
    <source>
        <dbReference type="SAM" id="Coils"/>
    </source>
</evidence>
<feature type="coiled-coil region" evidence="7">
    <location>
        <begin position="1112"/>
        <end position="1146"/>
    </location>
</feature>
<keyword evidence="6" id="KW-0505">Motor protein</keyword>
<feature type="compositionally biased region" description="Pro residues" evidence="8">
    <location>
        <begin position="1976"/>
        <end position="1988"/>
    </location>
</feature>
<evidence type="ECO:0000256" key="10">
    <source>
        <dbReference type="SAM" id="SignalP"/>
    </source>
</evidence>
<feature type="region of interest" description="Disordered" evidence="8">
    <location>
        <begin position="440"/>
        <end position="487"/>
    </location>
</feature>
<keyword evidence="5 7" id="KW-0175">Coiled coil</keyword>
<feature type="coiled-coil region" evidence="7">
    <location>
        <begin position="1738"/>
        <end position="1765"/>
    </location>
</feature>
<feature type="compositionally biased region" description="Basic and acidic residues" evidence="8">
    <location>
        <begin position="2093"/>
        <end position="2107"/>
    </location>
</feature>
<proteinExistence type="inferred from homology"/>
<evidence type="ECO:0000259" key="11">
    <source>
        <dbReference type="PROSITE" id="PS50067"/>
    </source>
</evidence>
<feature type="compositionally biased region" description="Polar residues" evidence="8">
    <location>
        <begin position="1433"/>
        <end position="1451"/>
    </location>
</feature>
<feature type="coiled-coil region" evidence="7">
    <location>
        <begin position="1495"/>
        <end position="1522"/>
    </location>
</feature>
<dbReference type="InterPro" id="IPR036961">
    <property type="entry name" value="Kinesin_motor_dom_sf"/>
</dbReference>
<dbReference type="SMART" id="SM00129">
    <property type="entry name" value="KISc"/>
    <property type="match status" value="1"/>
</dbReference>
<dbReference type="EMBL" id="JACCJB010000003">
    <property type="protein sequence ID" value="KAF6228961.1"/>
    <property type="molecule type" value="Genomic_DNA"/>
</dbReference>
<dbReference type="PANTHER" id="PTHR47969">
    <property type="entry name" value="CHROMOSOME-ASSOCIATED KINESIN KIF4A-RELATED"/>
    <property type="match status" value="1"/>
</dbReference>
<keyword evidence="3 6" id="KW-0547">Nucleotide-binding</keyword>
<dbReference type="PROSITE" id="PS50067">
    <property type="entry name" value="KINESIN_MOTOR_2"/>
    <property type="match status" value="1"/>
</dbReference>
<dbReference type="InterPro" id="IPR001752">
    <property type="entry name" value="Kinesin_motor_dom"/>
</dbReference>
<feature type="compositionally biased region" description="Low complexity" evidence="8">
    <location>
        <begin position="195"/>
        <end position="212"/>
    </location>
</feature>
<evidence type="ECO:0000256" key="5">
    <source>
        <dbReference type="ARBA" id="ARBA00023054"/>
    </source>
</evidence>
<dbReference type="RefSeq" id="XP_037156603.1">
    <property type="nucleotide sequence ID" value="XM_037297968.1"/>
</dbReference>
<dbReference type="SUPFAM" id="SSF52540">
    <property type="entry name" value="P-loop containing nucleoside triphosphate hydrolases"/>
    <property type="match status" value="1"/>
</dbReference>
<feature type="region of interest" description="Disordered" evidence="8">
    <location>
        <begin position="264"/>
        <end position="334"/>
    </location>
</feature>
<keyword evidence="10" id="KW-0732">Signal</keyword>
<evidence type="ECO:0000256" key="2">
    <source>
        <dbReference type="ARBA" id="ARBA00022490"/>
    </source>
</evidence>
<evidence type="ECO:0000256" key="1">
    <source>
        <dbReference type="ARBA" id="ARBA00004496"/>
    </source>
</evidence>
<feature type="compositionally biased region" description="Polar residues" evidence="8">
    <location>
        <begin position="355"/>
        <end position="372"/>
    </location>
</feature>
<comment type="caution">
    <text evidence="12">The sequence shown here is derived from an EMBL/GenBank/DDBJ whole genome shotgun (WGS) entry which is preliminary data.</text>
</comment>
<dbReference type="Pfam" id="PF00225">
    <property type="entry name" value="Kinesin"/>
    <property type="match status" value="1"/>
</dbReference>